<feature type="region of interest" description="Disordered" evidence="1">
    <location>
        <begin position="242"/>
        <end position="269"/>
    </location>
</feature>
<proteinExistence type="predicted"/>
<evidence type="ECO:0000313" key="2">
    <source>
        <dbReference type="EMBL" id="MDT0328508.1"/>
    </source>
</evidence>
<gene>
    <name evidence="2" type="ORF">RM479_08785</name>
</gene>
<reference evidence="3" key="1">
    <citation type="submission" date="2023-07" db="EMBL/GenBank/DDBJ databases">
        <title>30 novel species of actinomycetes from the DSMZ collection.</title>
        <authorList>
            <person name="Nouioui I."/>
        </authorList>
    </citation>
    <scope>NUCLEOTIDE SEQUENCE [LARGE SCALE GENOMIC DNA]</scope>
    <source>
        <strain evidence="3">DSM 44743</strain>
    </source>
</reference>
<feature type="compositionally biased region" description="Basic and acidic residues" evidence="1">
    <location>
        <begin position="259"/>
        <end position="269"/>
    </location>
</feature>
<keyword evidence="3" id="KW-1185">Reference proteome</keyword>
<sequence length="489" mass="53668">MSAPPEPAEASLAALGALLDRSLVQIADAARDARTFDRETIRALSDAWDNTTFPLFRAATGRTPRARERRARTALEWMARLRPTRWDWMVEQGAIAGHRIDALVQPPPALFDKPYRDYWGTVRPAYHHWMPQTLTDLAEDYLLGASTIRHLQLERAGTRLCAFLILDLVRSYDHDANTPGSPPTLEIHLDEVSEMDVDTDTALGVRLGSDARGATIALGSGGLLRAGDASLRLDDPSWHLSGAGHRADVQTPPRQAGSRVEHPPQEGKVEGCARGAATFLLWAMMRIRSVRYPGEVTRIPVEAYCRALHGAGHDVLAAGALPPRRREAAFRSLVATWLRRGGVDLAPDWKMLLKDMPDAGELARAIREDLAAEGSLPPILGPAREVTGIADRAELRMVSYTAAHTDMRVRREACAMVHLAVPAQEEGAPWHLRVVNATDPVRFRARASAFGRAGQVRIGQGTDELETFMVGDDALILDASAWSQEPSLY</sequence>
<evidence type="ECO:0000256" key="1">
    <source>
        <dbReference type="SAM" id="MobiDB-lite"/>
    </source>
</evidence>
<dbReference type="Proteomes" id="UP001183390">
    <property type="component" value="Unassembled WGS sequence"/>
</dbReference>
<protein>
    <submittedName>
        <fullName evidence="2">Uncharacterized protein</fullName>
    </submittedName>
</protein>
<evidence type="ECO:0000313" key="3">
    <source>
        <dbReference type="Proteomes" id="UP001183390"/>
    </source>
</evidence>
<dbReference type="EMBL" id="JAVREP010000004">
    <property type="protein sequence ID" value="MDT0328508.1"/>
    <property type="molecule type" value="Genomic_DNA"/>
</dbReference>
<comment type="caution">
    <text evidence="2">The sequence shown here is derived from an EMBL/GenBank/DDBJ whole genome shotgun (WGS) entry which is preliminary data.</text>
</comment>
<accession>A0ABU2M756</accession>
<name>A0ABU2M756_9ACTN</name>
<organism evidence="2 3">
    <name type="scientific">Nocardiopsis lambiniae</name>
    <dbReference type="NCBI Taxonomy" id="3075539"/>
    <lineage>
        <taxon>Bacteria</taxon>
        <taxon>Bacillati</taxon>
        <taxon>Actinomycetota</taxon>
        <taxon>Actinomycetes</taxon>
        <taxon>Streptosporangiales</taxon>
        <taxon>Nocardiopsidaceae</taxon>
        <taxon>Nocardiopsis</taxon>
    </lineage>
</organism>
<dbReference type="RefSeq" id="WP_311511222.1">
    <property type="nucleotide sequence ID" value="NZ_JAVREP010000004.1"/>
</dbReference>